<sequence length="306" mass="33032">MKKLLLSLLFVSYLNVAAQNPIQEFNFNGTLNNTSNTTSFIGTNDFVADRTGAVGKAQRLNNKALEAVIDNLPQANTARTISIWVKFNDIVSANYIWGYGSPYNAQYFGLLQQGTTSSNSDLSLAGWGASNDVIVSTPLAKGIWYQYTITFDGTVSKMYRNGELLKYISGLKRSTNGNIFRLGEINTAVGINVDIDDLKIYNIALTDEQVLESYNSSKPLIPAISETTTTTKAAKGIVKTKTNIKSAGSGSIIAAADLNTGSKNIEVFSQGQKVLGNNSPITISDLPEGTYLLKITNTPGKKITSK</sequence>
<dbReference type="Gene3D" id="2.60.120.200">
    <property type="match status" value="1"/>
</dbReference>
<dbReference type="Proteomes" id="UP000184112">
    <property type="component" value="Unassembled WGS sequence"/>
</dbReference>
<feature type="chain" id="PRO_5009912893" evidence="1">
    <location>
        <begin position="19"/>
        <end position="306"/>
    </location>
</feature>
<protein>
    <submittedName>
        <fullName evidence="2">Concanavalin A-like lectin/glucanases superfamily protein</fullName>
    </submittedName>
</protein>
<evidence type="ECO:0000313" key="2">
    <source>
        <dbReference type="EMBL" id="SHG98956.1"/>
    </source>
</evidence>
<proteinExistence type="predicted"/>
<organism evidence="2 3">
    <name type="scientific">Flavobacterium johnsoniae</name>
    <name type="common">Cytophaga johnsonae</name>
    <dbReference type="NCBI Taxonomy" id="986"/>
    <lineage>
        <taxon>Bacteria</taxon>
        <taxon>Pseudomonadati</taxon>
        <taxon>Bacteroidota</taxon>
        <taxon>Flavobacteriia</taxon>
        <taxon>Flavobacteriales</taxon>
        <taxon>Flavobacteriaceae</taxon>
        <taxon>Flavobacterium</taxon>
    </lineage>
</organism>
<accession>A0A1M5PB01</accession>
<keyword evidence="1" id="KW-0732">Signal</keyword>
<dbReference type="Pfam" id="PF13385">
    <property type="entry name" value="Laminin_G_3"/>
    <property type="match status" value="1"/>
</dbReference>
<reference evidence="2 3" key="1">
    <citation type="submission" date="2016-11" db="EMBL/GenBank/DDBJ databases">
        <authorList>
            <person name="Jaros S."/>
            <person name="Januszkiewicz K."/>
            <person name="Wedrychowicz H."/>
        </authorList>
    </citation>
    <scope>NUCLEOTIDE SEQUENCE [LARGE SCALE GENOMIC DNA]</scope>
    <source>
        <strain evidence="2 3">DSM 6792</strain>
    </source>
</reference>
<dbReference type="AlphaFoldDB" id="A0A1M5PB01"/>
<evidence type="ECO:0000313" key="3">
    <source>
        <dbReference type="Proteomes" id="UP000184112"/>
    </source>
</evidence>
<dbReference type="InterPro" id="IPR013320">
    <property type="entry name" value="ConA-like_dom_sf"/>
</dbReference>
<dbReference type="GO" id="GO:0030246">
    <property type="term" value="F:carbohydrate binding"/>
    <property type="evidence" value="ECO:0007669"/>
    <property type="project" value="UniProtKB-KW"/>
</dbReference>
<dbReference type="GO" id="GO:0005975">
    <property type="term" value="P:carbohydrate metabolic process"/>
    <property type="evidence" value="ECO:0007669"/>
    <property type="project" value="UniProtKB-ARBA"/>
</dbReference>
<dbReference type="GO" id="GO:0004553">
    <property type="term" value="F:hydrolase activity, hydrolyzing O-glycosyl compounds"/>
    <property type="evidence" value="ECO:0007669"/>
    <property type="project" value="UniProtKB-ARBA"/>
</dbReference>
<dbReference type="RefSeq" id="WP_073409756.1">
    <property type="nucleotide sequence ID" value="NZ_FQWH01000005.1"/>
</dbReference>
<keyword evidence="2" id="KW-0430">Lectin</keyword>
<evidence type="ECO:0000256" key="1">
    <source>
        <dbReference type="SAM" id="SignalP"/>
    </source>
</evidence>
<feature type="signal peptide" evidence="1">
    <location>
        <begin position="1"/>
        <end position="18"/>
    </location>
</feature>
<gene>
    <name evidence="2" type="ORF">SAMN05444388_105303</name>
</gene>
<dbReference type="EMBL" id="FQWH01000005">
    <property type="protein sequence ID" value="SHG98956.1"/>
    <property type="molecule type" value="Genomic_DNA"/>
</dbReference>
<dbReference type="SUPFAM" id="SSF49899">
    <property type="entry name" value="Concanavalin A-like lectins/glucanases"/>
    <property type="match status" value="1"/>
</dbReference>
<name>A0A1M5PB01_FLAJO</name>